<comment type="caution">
    <text evidence="8">The sequence shown here is derived from an EMBL/GenBank/DDBJ whole genome shotgun (WGS) entry which is preliminary data.</text>
</comment>
<protein>
    <recommendedName>
        <fullName evidence="7">Rhodopsin domain-containing protein</fullName>
    </recommendedName>
</protein>
<dbReference type="Proteomes" id="UP000578531">
    <property type="component" value="Unassembled WGS sequence"/>
</dbReference>
<feature type="transmembrane region" description="Helical" evidence="6">
    <location>
        <begin position="126"/>
        <end position="146"/>
    </location>
</feature>
<evidence type="ECO:0000256" key="3">
    <source>
        <dbReference type="ARBA" id="ARBA00022989"/>
    </source>
</evidence>
<dbReference type="InterPro" id="IPR049326">
    <property type="entry name" value="Rhodopsin_dom_fungi"/>
</dbReference>
<feature type="transmembrane region" description="Helical" evidence="6">
    <location>
        <begin position="248"/>
        <end position="266"/>
    </location>
</feature>
<keyword evidence="2 6" id="KW-0812">Transmembrane</keyword>
<feature type="domain" description="Rhodopsin" evidence="7">
    <location>
        <begin position="27"/>
        <end position="265"/>
    </location>
</feature>
<keyword evidence="9" id="KW-1185">Reference proteome</keyword>
<dbReference type="EMBL" id="JACCJC010000028">
    <property type="protein sequence ID" value="KAF6234873.1"/>
    <property type="molecule type" value="Genomic_DNA"/>
</dbReference>
<dbReference type="GO" id="GO:0016020">
    <property type="term" value="C:membrane"/>
    <property type="evidence" value="ECO:0007669"/>
    <property type="project" value="UniProtKB-SubCell"/>
</dbReference>
<comment type="subcellular location">
    <subcellularLocation>
        <location evidence="1">Membrane</location>
        <topology evidence="1">Multi-pass membrane protein</topology>
    </subcellularLocation>
</comment>
<dbReference type="Pfam" id="PF20684">
    <property type="entry name" value="Fung_rhodopsin"/>
    <property type="match status" value="1"/>
</dbReference>
<reference evidence="8 9" key="1">
    <citation type="journal article" date="2020" name="Genomics">
        <title>Complete, high-quality genomes from long-read metagenomic sequencing of two wolf lichen thalli reveals enigmatic genome architecture.</title>
        <authorList>
            <person name="McKenzie S.K."/>
            <person name="Walston R.F."/>
            <person name="Allen J.L."/>
        </authorList>
    </citation>
    <scope>NUCLEOTIDE SEQUENCE [LARGE SCALE GENOMIC DNA]</scope>
    <source>
        <strain evidence="8">WasteWater2</strain>
    </source>
</reference>
<evidence type="ECO:0000256" key="1">
    <source>
        <dbReference type="ARBA" id="ARBA00004141"/>
    </source>
</evidence>
<comment type="similarity">
    <text evidence="5">Belongs to the SAT4 family.</text>
</comment>
<evidence type="ECO:0000256" key="2">
    <source>
        <dbReference type="ARBA" id="ARBA00022692"/>
    </source>
</evidence>
<dbReference type="PANTHER" id="PTHR33048">
    <property type="entry name" value="PTH11-LIKE INTEGRAL MEMBRANE PROTEIN (AFU_ORTHOLOGUE AFUA_5G11245)"/>
    <property type="match status" value="1"/>
</dbReference>
<keyword evidence="4 6" id="KW-0472">Membrane</keyword>
<dbReference type="GeneID" id="59288750"/>
<dbReference type="OrthoDB" id="444631at2759"/>
<evidence type="ECO:0000313" key="8">
    <source>
        <dbReference type="EMBL" id="KAF6234873.1"/>
    </source>
</evidence>
<feature type="transmembrane region" description="Helical" evidence="6">
    <location>
        <begin position="90"/>
        <end position="114"/>
    </location>
</feature>
<dbReference type="InterPro" id="IPR052337">
    <property type="entry name" value="SAT4-like"/>
</dbReference>
<feature type="transmembrane region" description="Helical" evidence="6">
    <location>
        <begin position="6"/>
        <end position="25"/>
    </location>
</feature>
<evidence type="ECO:0000256" key="6">
    <source>
        <dbReference type="SAM" id="Phobius"/>
    </source>
</evidence>
<evidence type="ECO:0000256" key="4">
    <source>
        <dbReference type="ARBA" id="ARBA00023136"/>
    </source>
</evidence>
<sequence>MSAISFSVLTAVSWGFTGLAIVLTAGRFWVRCKIIRSLSWDDAAHLLGLLLLVAQISIVSGGASIIYQIASFEAGDDGRYEAEHLLFVRLDVAGILVSWCCLYAVKMSFLLLYHRIFQVSERFVQAWWIVLGIVFLTFWILVASSLTECGSPSALGHIESCDTPSMIHRQQVFVIYGCAVNVFSDLAIMALPLAMLKSLQMRTSVKLGLAGVFCCAFVTIAFDILRAVETDTKGRIEGSTALWTNLESAVAVIVSCLPSVAALFSPKNERNGVRNRSPHRQHSLVISNSAKHCVSAGSSVKERI</sequence>
<dbReference type="PANTHER" id="PTHR33048:SF162">
    <property type="entry name" value="SATRATOXIN BIOSYNTHESIS SC1 CLUSTER PROTEIN 4"/>
    <property type="match status" value="1"/>
</dbReference>
<accession>A0A8H6FUB2</accession>
<dbReference type="AlphaFoldDB" id="A0A8H6FUB2"/>
<dbReference type="RefSeq" id="XP_037164262.1">
    <property type="nucleotide sequence ID" value="XM_037308998.1"/>
</dbReference>
<evidence type="ECO:0000313" key="9">
    <source>
        <dbReference type="Proteomes" id="UP000578531"/>
    </source>
</evidence>
<feature type="transmembrane region" description="Helical" evidence="6">
    <location>
        <begin position="46"/>
        <end position="70"/>
    </location>
</feature>
<name>A0A8H6FUB2_9LECA</name>
<feature type="transmembrane region" description="Helical" evidence="6">
    <location>
        <begin position="207"/>
        <end position="228"/>
    </location>
</feature>
<evidence type="ECO:0000256" key="5">
    <source>
        <dbReference type="ARBA" id="ARBA00038359"/>
    </source>
</evidence>
<organism evidence="8 9">
    <name type="scientific">Letharia columbiana</name>
    <dbReference type="NCBI Taxonomy" id="112416"/>
    <lineage>
        <taxon>Eukaryota</taxon>
        <taxon>Fungi</taxon>
        <taxon>Dikarya</taxon>
        <taxon>Ascomycota</taxon>
        <taxon>Pezizomycotina</taxon>
        <taxon>Lecanoromycetes</taxon>
        <taxon>OSLEUM clade</taxon>
        <taxon>Lecanoromycetidae</taxon>
        <taxon>Lecanorales</taxon>
        <taxon>Lecanorineae</taxon>
        <taxon>Parmeliaceae</taxon>
        <taxon>Letharia</taxon>
    </lineage>
</organism>
<feature type="transmembrane region" description="Helical" evidence="6">
    <location>
        <begin position="173"/>
        <end position="195"/>
    </location>
</feature>
<proteinExistence type="inferred from homology"/>
<evidence type="ECO:0000259" key="7">
    <source>
        <dbReference type="Pfam" id="PF20684"/>
    </source>
</evidence>
<keyword evidence="3 6" id="KW-1133">Transmembrane helix</keyword>
<gene>
    <name evidence="8" type="ORF">HO173_007093</name>
</gene>